<feature type="domain" description="M23ase beta-sheet core" evidence="3">
    <location>
        <begin position="119"/>
        <end position="212"/>
    </location>
</feature>
<name>A0A4R7KQ81_9CLOT</name>
<dbReference type="RefSeq" id="WP_166636368.1">
    <property type="nucleotide sequence ID" value="NZ_SOAZ01000008.1"/>
</dbReference>
<dbReference type="Proteomes" id="UP000295325">
    <property type="component" value="Unassembled WGS sequence"/>
</dbReference>
<dbReference type="PANTHER" id="PTHR21666:SF289">
    <property type="entry name" value="L-ALA--D-GLU ENDOPEPTIDASE"/>
    <property type="match status" value="1"/>
</dbReference>
<keyword evidence="2" id="KW-0812">Transmembrane</keyword>
<dbReference type="PANTHER" id="PTHR21666">
    <property type="entry name" value="PEPTIDASE-RELATED"/>
    <property type="match status" value="1"/>
</dbReference>
<dbReference type="EMBL" id="SOAZ01000008">
    <property type="protein sequence ID" value="TDT61205.1"/>
    <property type="molecule type" value="Genomic_DNA"/>
</dbReference>
<sequence>MYYQNQFNRKKTQKSYSVKLAKQLGIMLIFFVILLLFKFTDNPNTVKINNKIREIFYQDMTKEVTEVFKNRLESSEVVFNNLINRNDKKGFSLEFLPVEGKIVSQFGKTVDETTKKEVFNNGILIETKEGSDVKAVFDGVVESVETGTGLVTIVIDHGNQFKSVYGFLSDIKVNTDDRVVKGTVIGKAGKPENSNSVKLYFEVDDGKQPVNPLNYLKASTN</sequence>
<accession>A0A4R7KQ81</accession>
<evidence type="ECO:0000313" key="5">
    <source>
        <dbReference type="Proteomes" id="UP000295325"/>
    </source>
</evidence>
<protein>
    <submittedName>
        <fullName evidence="4">Peptidase M23-like protein</fullName>
    </submittedName>
</protein>
<feature type="transmembrane region" description="Helical" evidence="2">
    <location>
        <begin position="20"/>
        <end position="39"/>
    </location>
</feature>
<dbReference type="Gene3D" id="2.70.70.10">
    <property type="entry name" value="Glucose Permease (Domain IIA)"/>
    <property type="match status" value="1"/>
</dbReference>
<keyword evidence="2" id="KW-1133">Transmembrane helix</keyword>
<dbReference type="GO" id="GO:0004222">
    <property type="term" value="F:metalloendopeptidase activity"/>
    <property type="evidence" value="ECO:0007669"/>
    <property type="project" value="TreeGrafter"/>
</dbReference>
<reference evidence="4 5" key="1">
    <citation type="submission" date="2019-03" db="EMBL/GenBank/DDBJ databases">
        <title>Genomic Encyclopedia of Type Strains, Phase IV (KMG-IV): sequencing the most valuable type-strain genomes for metagenomic binning, comparative biology and taxonomic classification.</title>
        <authorList>
            <person name="Goeker M."/>
        </authorList>
    </citation>
    <scope>NUCLEOTIDE SEQUENCE [LARGE SCALE GENOMIC DNA]</scope>
    <source>
        <strain evidence="4 5">DSM 24455</strain>
    </source>
</reference>
<keyword evidence="2" id="KW-0472">Membrane</keyword>
<evidence type="ECO:0000259" key="3">
    <source>
        <dbReference type="Pfam" id="PF01551"/>
    </source>
</evidence>
<evidence type="ECO:0000256" key="2">
    <source>
        <dbReference type="SAM" id="Phobius"/>
    </source>
</evidence>
<dbReference type="InterPro" id="IPR011055">
    <property type="entry name" value="Dup_hybrid_motif"/>
</dbReference>
<dbReference type="SUPFAM" id="SSF51261">
    <property type="entry name" value="Duplicated hybrid motif"/>
    <property type="match status" value="1"/>
</dbReference>
<comment type="caution">
    <text evidence="4">The sequence shown here is derived from an EMBL/GenBank/DDBJ whole genome shotgun (WGS) entry which is preliminary data.</text>
</comment>
<dbReference type="Pfam" id="PF01551">
    <property type="entry name" value="Peptidase_M23"/>
    <property type="match status" value="1"/>
</dbReference>
<dbReference type="AlphaFoldDB" id="A0A4R7KQ81"/>
<evidence type="ECO:0000256" key="1">
    <source>
        <dbReference type="ARBA" id="ARBA00022729"/>
    </source>
</evidence>
<evidence type="ECO:0000313" key="4">
    <source>
        <dbReference type="EMBL" id="TDT61205.1"/>
    </source>
</evidence>
<dbReference type="CDD" id="cd12797">
    <property type="entry name" value="M23_peptidase"/>
    <property type="match status" value="1"/>
</dbReference>
<proteinExistence type="predicted"/>
<organism evidence="4 5">
    <name type="scientific">Fonticella tunisiensis</name>
    <dbReference type="NCBI Taxonomy" id="1096341"/>
    <lineage>
        <taxon>Bacteria</taxon>
        <taxon>Bacillati</taxon>
        <taxon>Bacillota</taxon>
        <taxon>Clostridia</taxon>
        <taxon>Eubacteriales</taxon>
        <taxon>Clostridiaceae</taxon>
        <taxon>Fonticella</taxon>
    </lineage>
</organism>
<dbReference type="InterPro" id="IPR016047">
    <property type="entry name" value="M23ase_b-sheet_dom"/>
</dbReference>
<dbReference type="InterPro" id="IPR050570">
    <property type="entry name" value="Cell_wall_metabolism_enzyme"/>
</dbReference>
<keyword evidence="5" id="KW-1185">Reference proteome</keyword>
<keyword evidence="1" id="KW-0732">Signal</keyword>
<gene>
    <name evidence="4" type="ORF">EDD71_108107</name>
</gene>